<dbReference type="AlphaFoldDB" id="A0AAD7GYU2"/>
<protein>
    <submittedName>
        <fullName evidence="1">Uncharacterized protein</fullName>
    </submittedName>
</protein>
<accession>A0AAD7GYU2</accession>
<comment type="caution">
    <text evidence="1">The sequence shown here is derived from an EMBL/GenBank/DDBJ whole genome shotgun (WGS) entry which is preliminary data.</text>
</comment>
<evidence type="ECO:0000313" key="1">
    <source>
        <dbReference type="EMBL" id="KAJ7708319.1"/>
    </source>
</evidence>
<evidence type="ECO:0000313" key="2">
    <source>
        <dbReference type="Proteomes" id="UP001221757"/>
    </source>
</evidence>
<organism evidence="1 2">
    <name type="scientific">Mycena rosella</name>
    <name type="common">Pink bonnet</name>
    <name type="synonym">Agaricus rosellus</name>
    <dbReference type="NCBI Taxonomy" id="1033263"/>
    <lineage>
        <taxon>Eukaryota</taxon>
        <taxon>Fungi</taxon>
        <taxon>Dikarya</taxon>
        <taxon>Basidiomycota</taxon>
        <taxon>Agaricomycotina</taxon>
        <taxon>Agaricomycetes</taxon>
        <taxon>Agaricomycetidae</taxon>
        <taxon>Agaricales</taxon>
        <taxon>Marasmiineae</taxon>
        <taxon>Mycenaceae</taxon>
        <taxon>Mycena</taxon>
    </lineage>
</organism>
<proteinExistence type="predicted"/>
<keyword evidence="2" id="KW-1185">Reference proteome</keyword>
<sequence length="304" mass="34582">MDVSTAAEDSNWSREEKFLAALPTMNDPAWSRTRLPIQVSGCSVATLQPRVLELPAVTPLHPTLEAAILAPPLALDKPGALYVFDIPADQPNHRTRRALARAQIRMAKIRRSKHPWKRRAQWVWKCRGQQQDWWAYCNVPYAVKFEALIHLHFKLLGAWMLPSECHFCGVQHTENLAFTLVGVGLELLHNILSKALFEKFGQIEQTNLIYCVNVHTKKIQNKNLQNTRLQRGHGTARNLFKGFEPKSRDKVKNLENEPQASKSFEVIDATLTLPVHHICPDSGSARRVKGLDDCRRCVPRRPEA</sequence>
<dbReference type="Proteomes" id="UP001221757">
    <property type="component" value="Unassembled WGS sequence"/>
</dbReference>
<gene>
    <name evidence="1" type="ORF">B0H17DRAFT_1125076</name>
</gene>
<dbReference type="EMBL" id="JARKIE010000004">
    <property type="protein sequence ID" value="KAJ7708319.1"/>
    <property type="molecule type" value="Genomic_DNA"/>
</dbReference>
<name>A0AAD7GYU2_MYCRO</name>
<reference evidence="1" key="1">
    <citation type="submission" date="2023-03" db="EMBL/GenBank/DDBJ databases">
        <title>Massive genome expansion in bonnet fungi (Mycena s.s.) driven by repeated elements and novel gene families across ecological guilds.</title>
        <authorList>
            <consortium name="Lawrence Berkeley National Laboratory"/>
            <person name="Harder C.B."/>
            <person name="Miyauchi S."/>
            <person name="Viragh M."/>
            <person name="Kuo A."/>
            <person name="Thoen E."/>
            <person name="Andreopoulos B."/>
            <person name="Lu D."/>
            <person name="Skrede I."/>
            <person name="Drula E."/>
            <person name="Henrissat B."/>
            <person name="Morin E."/>
            <person name="Kohler A."/>
            <person name="Barry K."/>
            <person name="LaButti K."/>
            <person name="Morin E."/>
            <person name="Salamov A."/>
            <person name="Lipzen A."/>
            <person name="Mereny Z."/>
            <person name="Hegedus B."/>
            <person name="Baldrian P."/>
            <person name="Stursova M."/>
            <person name="Weitz H."/>
            <person name="Taylor A."/>
            <person name="Grigoriev I.V."/>
            <person name="Nagy L.G."/>
            <person name="Martin F."/>
            <person name="Kauserud H."/>
        </authorList>
    </citation>
    <scope>NUCLEOTIDE SEQUENCE</scope>
    <source>
        <strain evidence="1">CBHHK067</strain>
    </source>
</reference>